<dbReference type="InterPro" id="IPR014753">
    <property type="entry name" value="Arrestin_N"/>
</dbReference>
<evidence type="ECO:0000256" key="3">
    <source>
        <dbReference type="SAM" id="MobiDB-lite"/>
    </source>
</evidence>
<dbReference type="Gene3D" id="2.60.40.840">
    <property type="match status" value="1"/>
</dbReference>
<dbReference type="SMART" id="SM01017">
    <property type="entry name" value="Arrestin_C"/>
    <property type="match status" value="1"/>
</dbReference>
<gene>
    <name evidence="5" type="ORF">PYW07_014829</name>
</gene>
<dbReference type="InterPro" id="IPR014756">
    <property type="entry name" value="Ig_E-set"/>
</dbReference>
<evidence type="ECO:0000313" key="6">
    <source>
        <dbReference type="Proteomes" id="UP001231518"/>
    </source>
</evidence>
<dbReference type="GO" id="GO:0005737">
    <property type="term" value="C:cytoplasm"/>
    <property type="evidence" value="ECO:0007669"/>
    <property type="project" value="TreeGrafter"/>
</dbReference>
<evidence type="ECO:0000256" key="2">
    <source>
        <dbReference type="ARBA" id="ARBA00022606"/>
    </source>
</evidence>
<dbReference type="AlphaFoldDB" id="A0AAD7Z1C8"/>
<dbReference type="PANTHER" id="PTHR11792:SF18">
    <property type="entry name" value="FI20035P1"/>
    <property type="match status" value="1"/>
</dbReference>
<evidence type="ECO:0000259" key="4">
    <source>
        <dbReference type="SMART" id="SM01017"/>
    </source>
</evidence>
<accession>A0AAD7Z1C8</accession>
<dbReference type="InterPro" id="IPR014752">
    <property type="entry name" value="Arrestin-like_C"/>
</dbReference>
<feature type="region of interest" description="Disordered" evidence="3">
    <location>
        <begin position="516"/>
        <end position="535"/>
    </location>
</feature>
<keyword evidence="2" id="KW-0716">Sensory transduction</keyword>
<dbReference type="InterPro" id="IPR011021">
    <property type="entry name" value="Arrestin-like_N"/>
</dbReference>
<feature type="compositionally biased region" description="Basic and acidic residues" evidence="3">
    <location>
        <begin position="257"/>
        <end position="269"/>
    </location>
</feature>
<dbReference type="PRINTS" id="PR00309">
    <property type="entry name" value="ARRESTIN"/>
</dbReference>
<dbReference type="InterPro" id="IPR011022">
    <property type="entry name" value="Arrestin_C-like"/>
</dbReference>
<keyword evidence="6" id="KW-1185">Reference proteome</keyword>
<evidence type="ECO:0000256" key="1">
    <source>
        <dbReference type="ARBA" id="ARBA00005298"/>
    </source>
</evidence>
<feature type="region of interest" description="Disordered" evidence="3">
    <location>
        <begin position="257"/>
        <end position="278"/>
    </location>
</feature>
<dbReference type="Gene3D" id="2.60.40.640">
    <property type="match status" value="1"/>
</dbReference>
<proteinExistence type="inferred from homology"/>
<dbReference type="Pfam" id="PF00339">
    <property type="entry name" value="Arrestin_N"/>
    <property type="match status" value="1"/>
</dbReference>
<dbReference type="GO" id="GO:0002031">
    <property type="term" value="P:G protein-coupled receptor internalization"/>
    <property type="evidence" value="ECO:0007669"/>
    <property type="project" value="TreeGrafter"/>
</dbReference>
<reference evidence="5" key="1">
    <citation type="submission" date="2023-03" db="EMBL/GenBank/DDBJ databases">
        <title>Chromosome-level genomes of two armyworms, Mythimna separata and Mythimna loreyi, provide insights into the biosynthesis and reception of sex pheromones.</title>
        <authorList>
            <person name="Zhao H."/>
        </authorList>
    </citation>
    <scope>NUCLEOTIDE SEQUENCE</scope>
    <source>
        <strain evidence="5">BeijingLab</strain>
        <tissue evidence="5">Pupa</tissue>
    </source>
</reference>
<dbReference type="InterPro" id="IPR000698">
    <property type="entry name" value="Arrestin"/>
</dbReference>
<feature type="region of interest" description="Disordered" evidence="3">
    <location>
        <begin position="462"/>
        <end position="503"/>
    </location>
</feature>
<dbReference type="Proteomes" id="UP001231518">
    <property type="component" value="Chromosome 5"/>
</dbReference>
<dbReference type="GO" id="GO:0001664">
    <property type="term" value="F:G protein-coupled receptor binding"/>
    <property type="evidence" value="ECO:0007669"/>
    <property type="project" value="TreeGrafter"/>
</dbReference>
<comment type="caution">
    <text evidence="5">The sequence shown here is derived from an EMBL/GenBank/DDBJ whole genome shotgun (WGS) entry which is preliminary data.</text>
</comment>
<dbReference type="Pfam" id="PF02752">
    <property type="entry name" value="Arrestin_C"/>
    <property type="match status" value="1"/>
</dbReference>
<dbReference type="SUPFAM" id="SSF81296">
    <property type="entry name" value="E set domains"/>
    <property type="match status" value="2"/>
</dbReference>
<protein>
    <recommendedName>
        <fullName evidence="4">Arrestin C-terminal-like domain-containing protein</fullName>
    </recommendedName>
</protein>
<name>A0AAD7Z1C8_MYTSE</name>
<dbReference type="EMBL" id="JARGEI010000003">
    <property type="protein sequence ID" value="KAJ8734278.1"/>
    <property type="molecule type" value="Genomic_DNA"/>
</dbReference>
<dbReference type="GO" id="GO:0007165">
    <property type="term" value="P:signal transduction"/>
    <property type="evidence" value="ECO:0007669"/>
    <property type="project" value="InterPro"/>
</dbReference>
<feature type="domain" description="Arrestin C-terminal-like" evidence="4">
    <location>
        <begin position="289"/>
        <end position="444"/>
    </location>
</feature>
<comment type="similarity">
    <text evidence="1">Belongs to the arrestin family.</text>
</comment>
<evidence type="ECO:0000313" key="5">
    <source>
        <dbReference type="EMBL" id="KAJ8734278.1"/>
    </source>
</evidence>
<organism evidence="5 6">
    <name type="scientific">Mythimna separata</name>
    <name type="common">Oriental armyworm</name>
    <name type="synonym">Pseudaletia separata</name>
    <dbReference type="NCBI Taxonomy" id="271217"/>
    <lineage>
        <taxon>Eukaryota</taxon>
        <taxon>Metazoa</taxon>
        <taxon>Ecdysozoa</taxon>
        <taxon>Arthropoda</taxon>
        <taxon>Hexapoda</taxon>
        <taxon>Insecta</taxon>
        <taxon>Pterygota</taxon>
        <taxon>Neoptera</taxon>
        <taxon>Endopterygota</taxon>
        <taxon>Lepidoptera</taxon>
        <taxon>Glossata</taxon>
        <taxon>Ditrysia</taxon>
        <taxon>Noctuoidea</taxon>
        <taxon>Noctuidae</taxon>
        <taxon>Noctuinae</taxon>
        <taxon>Hadenini</taxon>
        <taxon>Mythimna</taxon>
    </lineage>
</organism>
<dbReference type="PANTHER" id="PTHR11792">
    <property type="entry name" value="ARRESTIN"/>
    <property type="match status" value="1"/>
</dbReference>
<sequence>MCCNFIIPIKKRTEQPLLQAITRFDSIDSVDSVESERSQHKLDMTTDNALNSQRVFKKSSPNSKLTLYLASRDLVVENGAIDRIQGVLHVEPEYMENKKLYGQVTLTFRYGREDEEVMGLKFCNEAIMSLAQIWPPHCNHDKEPNTPLQDALIKRLGANAYPFHLELTPLAPPSVQLVPAKQYHGAPIGTSYDVRAYMAERPDEKVSRRSTVRMGIRVLQGPGKCVPPPVLPPPSPHHTLSALAQYNMLRLRNKTKMESDENCRPKPEEIENSEVQPPRATVEKPFLLSDGRVELEAWLDKPTYSHGESIRVGVIVGNHSSKTVRRIKVLVVQHVDVCMFSNGKFKNVVALVKGNDVVLPGQTLTDTYTLTPHRGITKNWIALEDSYSKTGASLASTVLSNNTPEDRNVFAIYVSYYVKVKLTFSAMGGDLSLKLPFTLTHSCINEAPTDSVTEEATHKMILEGKENSEDEDSKAEIERDKQNNNGEEAPEDDAEVNSPEDHRLVADVLVNIENKLDRPKKFEGQTEVRSVKPSDEELDLIVKYPGSDT</sequence>